<evidence type="ECO:0000256" key="6">
    <source>
        <dbReference type="ARBA" id="ARBA00022692"/>
    </source>
</evidence>
<keyword evidence="3" id="KW-1003">Cell membrane</keyword>
<keyword evidence="13" id="KW-1185">Reference proteome</keyword>
<dbReference type="Pfam" id="PF07963">
    <property type="entry name" value="N_methyl"/>
    <property type="match status" value="1"/>
</dbReference>
<evidence type="ECO:0000256" key="5">
    <source>
        <dbReference type="ARBA" id="ARBA00022519"/>
    </source>
</evidence>
<dbReference type="GO" id="GO:0015627">
    <property type="term" value="C:type II protein secretion system complex"/>
    <property type="evidence" value="ECO:0007669"/>
    <property type="project" value="InterPro"/>
</dbReference>
<accession>A0A5C1DP07</accession>
<reference evidence="12 13" key="1">
    <citation type="submission" date="2019-08" db="EMBL/GenBank/DDBJ databases">
        <title>Chromobacterium paludis, a novel bacterium isolated from a Maryland marsh pond.</title>
        <authorList>
            <person name="Blackburn M.B."/>
            <person name="Gundersen-Rindal D.E."/>
        </authorList>
    </citation>
    <scope>NUCLEOTIDE SEQUENCE [LARGE SCALE GENOMIC DNA]</scope>
    <source>
        <strain evidence="13">IIBBL 257-1</strain>
    </source>
</reference>
<evidence type="ECO:0000256" key="9">
    <source>
        <dbReference type="ARBA" id="ARBA00025772"/>
    </source>
</evidence>
<dbReference type="InterPro" id="IPR045584">
    <property type="entry name" value="Pilin-like"/>
</dbReference>
<sequence length="169" mass="18461">MKHKLRGVTLLELLVTLTLFALLLTLALPAVGQWIARQQLQGALDDVRQSLELARRSATTRQRLVWVEFSQQNGGWLMRVSEQAAGAGCDSQHDLRCIGSEQHAGIVLNPVGQTLPLRLAFSPLRGMPQDVGGNAIKEIDLRLSRAACQPATLQLLSTGLIHNEAVRCP</sequence>
<keyword evidence="7" id="KW-1133">Transmembrane helix</keyword>
<dbReference type="AlphaFoldDB" id="A0A5C1DP07"/>
<dbReference type="SUPFAM" id="SSF54523">
    <property type="entry name" value="Pili subunits"/>
    <property type="match status" value="1"/>
</dbReference>
<dbReference type="EMBL" id="CP043473">
    <property type="protein sequence ID" value="QEL57658.1"/>
    <property type="molecule type" value="Genomic_DNA"/>
</dbReference>
<dbReference type="Gene3D" id="3.30.700.10">
    <property type="entry name" value="Glycoprotein, Type 4 Pilin"/>
    <property type="match status" value="1"/>
</dbReference>
<dbReference type="Pfam" id="PF12019">
    <property type="entry name" value="GspH"/>
    <property type="match status" value="1"/>
</dbReference>
<comment type="subcellular location">
    <subcellularLocation>
        <location evidence="1">Cell inner membrane</location>
        <topology evidence="1">Single-pass membrane protein</topology>
    </subcellularLocation>
</comment>
<gene>
    <name evidence="12" type="ORF">FYK34_19850</name>
</gene>
<evidence type="ECO:0000256" key="3">
    <source>
        <dbReference type="ARBA" id="ARBA00022475"/>
    </source>
</evidence>
<keyword evidence="6" id="KW-0812">Transmembrane</keyword>
<keyword evidence="4" id="KW-0488">Methylation</keyword>
<evidence type="ECO:0000313" key="12">
    <source>
        <dbReference type="EMBL" id="QEL57658.1"/>
    </source>
</evidence>
<evidence type="ECO:0000256" key="4">
    <source>
        <dbReference type="ARBA" id="ARBA00022481"/>
    </source>
</evidence>
<keyword evidence="8" id="KW-0472">Membrane</keyword>
<evidence type="ECO:0000259" key="11">
    <source>
        <dbReference type="Pfam" id="PF12019"/>
    </source>
</evidence>
<evidence type="ECO:0000256" key="10">
    <source>
        <dbReference type="ARBA" id="ARBA00030775"/>
    </source>
</evidence>
<dbReference type="InterPro" id="IPR012902">
    <property type="entry name" value="N_methyl_site"/>
</dbReference>
<dbReference type="GO" id="GO:0015628">
    <property type="term" value="P:protein secretion by the type II secretion system"/>
    <property type="evidence" value="ECO:0007669"/>
    <property type="project" value="InterPro"/>
</dbReference>
<evidence type="ECO:0000256" key="7">
    <source>
        <dbReference type="ARBA" id="ARBA00022989"/>
    </source>
</evidence>
<organism evidence="12 13">
    <name type="scientific">Chromobacterium paludis</name>
    <dbReference type="NCBI Taxonomy" id="2605945"/>
    <lineage>
        <taxon>Bacteria</taxon>
        <taxon>Pseudomonadati</taxon>
        <taxon>Pseudomonadota</taxon>
        <taxon>Betaproteobacteria</taxon>
        <taxon>Neisseriales</taxon>
        <taxon>Chromobacteriaceae</taxon>
        <taxon>Chromobacterium</taxon>
    </lineage>
</organism>
<evidence type="ECO:0000256" key="1">
    <source>
        <dbReference type="ARBA" id="ARBA00004377"/>
    </source>
</evidence>
<proteinExistence type="inferred from homology"/>
<dbReference type="Proteomes" id="UP000322079">
    <property type="component" value="Chromosome"/>
</dbReference>
<evidence type="ECO:0000313" key="13">
    <source>
        <dbReference type="Proteomes" id="UP000322079"/>
    </source>
</evidence>
<keyword evidence="5" id="KW-0997">Cell inner membrane</keyword>
<protein>
    <recommendedName>
        <fullName evidence="2">Type II secretion system protein H</fullName>
    </recommendedName>
    <alternativeName>
        <fullName evidence="10">General secretion pathway protein H</fullName>
    </alternativeName>
</protein>
<comment type="similarity">
    <text evidence="9">Belongs to the GSP H family.</text>
</comment>
<dbReference type="PROSITE" id="PS00409">
    <property type="entry name" value="PROKAR_NTER_METHYL"/>
    <property type="match status" value="1"/>
</dbReference>
<dbReference type="KEGG" id="chrm:FYK34_19850"/>
<dbReference type="NCBIfam" id="TIGR02532">
    <property type="entry name" value="IV_pilin_GFxxxE"/>
    <property type="match status" value="1"/>
</dbReference>
<dbReference type="GO" id="GO:0005886">
    <property type="term" value="C:plasma membrane"/>
    <property type="evidence" value="ECO:0007669"/>
    <property type="project" value="UniProtKB-SubCell"/>
</dbReference>
<dbReference type="InterPro" id="IPR022346">
    <property type="entry name" value="T2SS_GspH"/>
</dbReference>
<feature type="domain" description="General secretion pathway GspH" evidence="11">
    <location>
        <begin position="45"/>
        <end position="154"/>
    </location>
</feature>
<evidence type="ECO:0000256" key="2">
    <source>
        <dbReference type="ARBA" id="ARBA00021549"/>
    </source>
</evidence>
<evidence type="ECO:0000256" key="8">
    <source>
        <dbReference type="ARBA" id="ARBA00023136"/>
    </source>
</evidence>
<name>A0A5C1DP07_9NEIS</name>
<dbReference type="RefSeq" id="WP_149299509.1">
    <property type="nucleotide sequence ID" value="NZ_CP043473.1"/>
</dbReference>